<dbReference type="PROSITE" id="PS50240">
    <property type="entry name" value="TRYPSIN_DOM"/>
    <property type="match status" value="1"/>
</dbReference>
<dbReference type="GO" id="GO:0004252">
    <property type="term" value="F:serine-type endopeptidase activity"/>
    <property type="evidence" value="ECO:0007669"/>
    <property type="project" value="InterPro"/>
</dbReference>
<accession>A0A9N7VF45</accession>
<evidence type="ECO:0000256" key="2">
    <source>
        <dbReference type="ARBA" id="ARBA00022801"/>
    </source>
</evidence>
<protein>
    <recommendedName>
        <fullName evidence="6">Peptidase S1 domain-containing protein</fullName>
    </recommendedName>
</protein>
<keyword evidence="8" id="KW-1185">Reference proteome</keyword>
<keyword evidence="3" id="KW-0720">Serine protease</keyword>
<dbReference type="EMBL" id="CADEAL010003943">
    <property type="protein sequence ID" value="CAB1447321.1"/>
    <property type="molecule type" value="Genomic_DNA"/>
</dbReference>
<keyword evidence="2" id="KW-0378">Hydrolase</keyword>
<dbReference type="PROSITE" id="PS00134">
    <property type="entry name" value="TRYPSIN_HIS"/>
    <property type="match status" value="1"/>
</dbReference>
<dbReference type="Gene3D" id="2.40.10.10">
    <property type="entry name" value="Trypsin-like serine proteases"/>
    <property type="match status" value="2"/>
</dbReference>
<dbReference type="Pfam" id="PF00089">
    <property type="entry name" value="Trypsin"/>
    <property type="match status" value="1"/>
</dbReference>
<dbReference type="SUPFAM" id="SSF50494">
    <property type="entry name" value="Trypsin-like serine proteases"/>
    <property type="match status" value="1"/>
</dbReference>
<dbReference type="CDD" id="cd00190">
    <property type="entry name" value="Tryp_SPc"/>
    <property type="match status" value="1"/>
</dbReference>
<dbReference type="AlphaFoldDB" id="A0A9N7VF45"/>
<dbReference type="Proteomes" id="UP001153269">
    <property type="component" value="Unassembled WGS sequence"/>
</dbReference>
<keyword evidence="4" id="KW-1015">Disulfide bond</keyword>
<evidence type="ECO:0000256" key="1">
    <source>
        <dbReference type="ARBA" id="ARBA00022670"/>
    </source>
</evidence>
<dbReference type="InterPro" id="IPR001314">
    <property type="entry name" value="Peptidase_S1A"/>
</dbReference>
<keyword evidence="5" id="KW-0325">Glycoprotein</keyword>
<proteinExistence type="predicted"/>
<dbReference type="InterPro" id="IPR001254">
    <property type="entry name" value="Trypsin_dom"/>
</dbReference>
<reference evidence="7" key="1">
    <citation type="submission" date="2020-03" db="EMBL/GenBank/DDBJ databases">
        <authorList>
            <person name="Weist P."/>
        </authorList>
    </citation>
    <scope>NUCLEOTIDE SEQUENCE</scope>
</reference>
<organism evidence="7 8">
    <name type="scientific">Pleuronectes platessa</name>
    <name type="common">European plaice</name>
    <dbReference type="NCBI Taxonomy" id="8262"/>
    <lineage>
        <taxon>Eukaryota</taxon>
        <taxon>Metazoa</taxon>
        <taxon>Chordata</taxon>
        <taxon>Craniata</taxon>
        <taxon>Vertebrata</taxon>
        <taxon>Euteleostomi</taxon>
        <taxon>Actinopterygii</taxon>
        <taxon>Neopterygii</taxon>
        <taxon>Teleostei</taxon>
        <taxon>Neoteleostei</taxon>
        <taxon>Acanthomorphata</taxon>
        <taxon>Carangaria</taxon>
        <taxon>Pleuronectiformes</taxon>
        <taxon>Pleuronectoidei</taxon>
        <taxon>Pleuronectidae</taxon>
        <taxon>Pleuronectes</taxon>
    </lineage>
</organism>
<dbReference type="PANTHER" id="PTHR24252">
    <property type="entry name" value="ACROSIN-RELATED"/>
    <property type="match status" value="1"/>
</dbReference>
<dbReference type="InterPro" id="IPR009003">
    <property type="entry name" value="Peptidase_S1_PA"/>
</dbReference>
<evidence type="ECO:0000256" key="3">
    <source>
        <dbReference type="ARBA" id="ARBA00022825"/>
    </source>
</evidence>
<evidence type="ECO:0000256" key="5">
    <source>
        <dbReference type="ARBA" id="ARBA00023180"/>
    </source>
</evidence>
<sequence length="244" mass="26961">MLNLWLVHTGLKRRATPSAVKRSFRQCGSRPQYNTRIVGGNISKPGQFPWQVSLHYSSEHLCGGSIITSRWILTAAHCVYGFADPSMWVVHVGLTEQLVHGAQSLAVEQIIYHARYRPKGLDFDIALMKLTIPLVFNGFVEPICLPNHGEYFVEGTMCWISGWGATEGDGETSVLLRSAMIPLLSTKTCNQPEVYHGFISSGMICAGYLEGGIDSCQDPSSAVTSIVVHHHYQMPTRSPDNLDL</sequence>
<evidence type="ECO:0000259" key="6">
    <source>
        <dbReference type="PROSITE" id="PS50240"/>
    </source>
</evidence>
<keyword evidence="1" id="KW-0645">Protease</keyword>
<feature type="domain" description="Peptidase S1" evidence="6">
    <location>
        <begin position="37"/>
        <end position="244"/>
    </location>
</feature>
<evidence type="ECO:0000313" key="8">
    <source>
        <dbReference type="Proteomes" id="UP001153269"/>
    </source>
</evidence>
<dbReference type="FunFam" id="2.40.10.10:FF:000003">
    <property type="entry name" value="Transmembrane serine protease 3"/>
    <property type="match status" value="1"/>
</dbReference>
<dbReference type="GO" id="GO:0006508">
    <property type="term" value="P:proteolysis"/>
    <property type="evidence" value="ECO:0007669"/>
    <property type="project" value="UniProtKB-KW"/>
</dbReference>
<dbReference type="SMART" id="SM00020">
    <property type="entry name" value="Tryp_SPc"/>
    <property type="match status" value="1"/>
</dbReference>
<dbReference type="InterPro" id="IPR018114">
    <property type="entry name" value="TRYPSIN_HIS"/>
</dbReference>
<dbReference type="PANTHER" id="PTHR24252:SF27">
    <property type="entry name" value="TRANSMEMBRANE PROTEASE SERINE 3-LIKE"/>
    <property type="match status" value="1"/>
</dbReference>
<evidence type="ECO:0000313" key="7">
    <source>
        <dbReference type="EMBL" id="CAB1447321.1"/>
    </source>
</evidence>
<name>A0A9N7VF45_PLEPL</name>
<gene>
    <name evidence="7" type="ORF">PLEPLA_LOCUS35015</name>
</gene>
<dbReference type="PRINTS" id="PR00722">
    <property type="entry name" value="CHYMOTRYPSIN"/>
</dbReference>
<evidence type="ECO:0000256" key="4">
    <source>
        <dbReference type="ARBA" id="ARBA00023157"/>
    </source>
</evidence>
<dbReference type="InterPro" id="IPR043504">
    <property type="entry name" value="Peptidase_S1_PA_chymotrypsin"/>
</dbReference>
<comment type="caution">
    <text evidence="7">The sequence shown here is derived from an EMBL/GenBank/DDBJ whole genome shotgun (WGS) entry which is preliminary data.</text>
</comment>